<evidence type="ECO:0000256" key="5">
    <source>
        <dbReference type="ARBA" id="ARBA00023136"/>
    </source>
</evidence>
<gene>
    <name evidence="8" type="ORF">GCM10020367_13580</name>
</gene>
<proteinExistence type="inferred from homology"/>
<accession>A0ABP6S7A7</accession>
<reference evidence="9" key="1">
    <citation type="journal article" date="2019" name="Int. J. Syst. Evol. Microbiol.">
        <title>The Global Catalogue of Microorganisms (GCM) 10K type strain sequencing project: providing services to taxonomists for standard genome sequencing and annotation.</title>
        <authorList>
            <consortium name="The Broad Institute Genomics Platform"/>
            <consortium name="The Broad Institute Genome Sequencing Center for Infectious Disease"/>
            <person name="Wu L."/>
            <person name="Ma J."/>
        </authorList>
    </citation>
    <scope>NUCLEOTIDE SEQUENCE [LARGE SCALE GENOMIC DNA]</scope>
    <source>
        <strain evidence="9">JCM 9651</strain>
    </source>
</reference>
<keyword evidence="9" id="KW-1185">Reference proteome</keyword>
<organism evidence="8 9">
    <name type="scientific">Streptomyces sannanensis</name>
    <dbReference type="NCBI Taxonomy" id="285536"/>
    <lineage>
        <taxon>Bacteria</taxon>
        <taxon>Bacillati</taxon>
        <taxon>Actinomycetota</taxon>
        <taxon>Actinomycetes</taxon>
        <taxon>Kitasatosporales</taxon>
        <taxon>Streptomycetaceae</taxon>
        <taxon>Streptomyces</taxon>
    </lineage>
</organism>
<feature type="transmembrane region" description="Helical" evidence="7">
    <location>
        <begin position="12"/>
        <end position="29"/>
    </location>
</feature>
<dbReference type="InterPro" id="IPR012506">
    <property type="entry name" value="TMEM86B-like"/>
</dbReference>
<feature type="transmembrane region" description="Helical" evidence="7">
    <location>
        <begin position="230"/>
        <end position="247"/>
    </location>
</feature>
<comment type="caution">
    <text evidence="8">The sequence shown here is derived from an EMBL/GenBank/DDBJ whole genome shotgun (WGS) entry which is preliminary data.</text>
</comment>
<keyword evidence="3 7" id="KW-0812">Transmembrane</keyword>
<evidence type="ECO:0008006" key="10">
    <source>
        <dbReference type="Google" id="ProtNLM"/>
    </source>
</evidence>
<evidence type="ECO:0000313" key="9">
    <source>
        <dbReference type="Proteomes" id="UP001499990"/>
    </source>
</evidence>
<keyword evidence="4 7" id="KW-1133">Transmembrane helix</keyword>
<evidence type="ECO:0000256" key="3">
    <source>
        <dbReference type="ARBA" id="ARBA00022692"/>
    </source>
</evidence>
<name>A0ABP6S7A7_9ACTN</name>
<evidence type="ECO:0000256" key="6">
    <source>
        <dbReference type="SAM" id="MobiDB-lite"/>
    </source>
</evidence>
<sequence>MPPNLPDAVLWSIPAFVLLTGVGMVSIRLRPDEDAAGYETKDAATSIGTGLGNLRVAAHEYAAIARDVRAATTWHERAGRVFRGPGRQSAPTVPLDRSPAPASEGAKIQPVRRSGAPLEGRSSATARRGGADALLVAFAVAALADLAALLAGSETGHTIAKPLLMPLLAGYAALHRAPRMLIAALLFGWGGDVLLLSDADAAFLGGMGSFAAGHICYLILFAGRRTRRPLAAGYTVALVGTVALLWPDLPADLRVPVAGYSLLLAAMALRSAGLGAVAGVGGALFLLSDTLIATGVADWPQLPVPDFWIMLTYLGAQYLLAAGVLRQTYGGGPAID</sequence>
<feature type="transmembrane region" description="Helical" evidence="7">
    <location>
        <begin position="203"/>
        <end position="223"/>
    </location>
</feature>
<feature type="transmembrane region" description="Helical" evidence="7">
    <location>
        <begin position="307"/>
        <end position="325"/>
    </location>
</feature>
<feature type="transmembrane region" description="Helical" evidence="7">
    <location>
        <begin position="131"/>
        <end position="152"/>
    </location>
</feature>
<dbReference type="PANTHER" id="PTHR31885:SF6">
    <property type="entry name" value="GH04784P"/>
    <property type="match status" value="1"/>
</dbReference>
<evidence type="ECO:0000313" key="8">
    <source>
        <dbReference type="EMBL" id="GAA3369729.1"/>
    </source>
</evidence>
<protein>
    <recommendedName>
        <fullName evidence="10">Lysoplasmalogenase</fullName>
    </recommendedName>
</protein>
<evidence type="ECO:0000256" key="7">
    <source>
        <dbReference type="SAM" id="Phobius"/>
    </source>
</evidence>
<evidence type="ECO:0000256" key="4">
    <source>
        <dbReference type="ARBA" id="ARBA00022989"/>
    </source>
</evidence>
<comment type="subcellular location">
    <subcellularLocation>
        <location evidence="1">Membrane</location>
        <topology evidence="1">Multi-pass membrane protein</topology>
    </subcellularLocation>
</comment>
<dbReference type="PANTHER" id="PTHR31885">
    <property type="entry name" value="GH04784P"/>
    <property type="match status" value="1"/>
</dbReference>
<dbReference type="Pfam" id="PF07947">
    <property type="entry name" value="YhhN"/>
    <property type="match status" value="1"/>
</dbReference>
<dbReference type="EMBL" id="BAAAYL010000001">
    <property type="protein sequence ID" value="GAA3369729.1"/>
    <property type="molecule type" value="Genomic_DNA"/>
</dbReference>
<evidence type="ECO:0000256" key="1">
    <source>
        <dbReference type="ARBA" id="ARBA00004141"/>
    </source>
</evidence>
<evidence type="ECO:0000256" key="2">
    <source>
        <dbReference type="ARBA" id="ARBA00007375"/>
    </source>
</evidence>
<comment type="similarity">
    <text evidence="2">Belongs to the TMEM86 family.</text>
</comment>
<keyword evidence="5 7" id="KW-0472">Membrane</keyword>
<dbReference type="Proteomes" id="UP001499990">
    <property type="component" value="Unassembled WGS sequence"/>
</dbReference>
<feature type="region of interest" description="Disordered" evidence="6">
    <location>
        <begin position="82"/>
        <end position="124"/>
    </location>
</feature>